<dbReference type="RefSeq" id="WP_091038741.1">
    <property type="nucleotide sequence ID" value="NZ_FNAD01000012.1"/>
</dbReference>
<name>A0A1G7A3F3_9ACTN</name>
<evidence type="ECO:0000259" key="9">
    <source>
        <dbReference type="Pfam" id="PF04324"/>
    </source>
</evidence>
<organism evidence="10 11">
    <name type="scientific">Glycomyces harbinensis</name>
    <dbReference type="NCBI Taxonomy" id="58114"/>
    <lineage>
        <taxon>Bacteria</taxon>
        <taxon>Bacillati</taxon>
        <taxon>Actinomycetota</taxon>
        <taxon>Actinomycetes</taxon>
        <taxon>Glycomycetales</taxon>
        <taxon>Glycomycetaceae</taxon>
        <taxon>Glycomyces</taxon>
    </lineage>
</organism>
<comment type="similarity">
    <text evidence="8">Belongs to the Bfd family.</text>
</comment>
<evidence type="ECO:0000256" key="6">
    <source>
        <dbReference type="ARBA" id="ARBA00023014"/>
    </source>
</evidence>
<dbReference type="InterPro" id="IPR041854">
    <property type="entry name" value="BFD-like_2Fe2S-bd_dom_sf"/>
</dbReference>
<evidence type="ECO:0000313" key="11">
    <source>
        <dbReference type="Proteomes" id="UP000198949"/>
    </source>
</evidence>
<dbReference type="Proteomes" id="UP000198949">
    <property type="component" value="Unassembled WGS sequence"/>
</dbReference>
<dbReference type="OrthoDB" id="9815350at2"/>
<protein>
    <recommendedName>
        <fullName evidence="7">Bacterioferritin-associated ferredoxin</fullName>
    </recommendedName>
</protein>
<reference evidence="11" key="1">
    <citation type="submission" date="2016-10" db="EMBL/GenBank/DDBJ databases">
        <authorList>
            <person name="Varghese N."/>
            <person name="Submissions S."/>
        </authorList>
    </citation>
    <scope>NUCLEOTIDE SEQUENCE [LARGE SCALE GENOMIC DNA]</scope>
    <source>
        <strain evidence="11">CGMCC 4.3516</strain>
    </source>
</reference>
<dbReference type="AlphaFoldDB" id="A0A1G7A3F3"/>
<gene>
    <name evidence="10" type="ORF">SAMN05216270_112117</name>
</gene>
<dbReference type="GO" id="GO:0051537">
    <property type="term" value="F:2 iron, 2 sulfur cluster binding"/>
    <property type="evidence" value="ECO:0007669"/>
    <property type="project" value="UniProtKB-KW"/>
</dbReference>
<dbReference type="PANTHER" id="PTHR37424:SF1">
    <property type="entry name" value="BACTERIOFERRITIN-ASSOCIATED FERREDOXIN"/>
    <property type="match status" value="1"/>
</dbReference>
<evidence type="ECO:0000313" key="10">
    <source>
        <dbReference type="EMBL" id="SDE09163.1"/>
    </source>
</evidence>
<evidence type="ECO:0000256" key="7">
    <source>
        <dbReference type="ARBA" id="ARBA00039386"/>
    </source>
</evidence>
<evidence type="ECO:0000256" key="3">
    <source>
        <dbReference type="ARBA" id="ARBA00022723"/>
    </source>
</evidence>
<dbReference type="PANTHER" id="PTHR37424">
    <property type="entry name" value="BACTERIOFERRITIN-ASSOCIATED FERREDOXIN"/>
    <property type="match status" value="1"/>
</dbReference>
<dbReference type="InterPro" id="IPR007419">
    <property type="entry name" value="BFD-like_2Fe2S-bd_dom"/>
</dbReference>
<keyword evidence="3" id="KW-0479">Metal-binding</keyword>
<proteinExistence type="inferred from homology"/>
<keyword evidence="6" id="KW-0411">Iron-sulfur</keyword>
<dbReference type="GO" id="GO:0046872">
    <property type="term" value="F:metal ion binding"/>
    <property type="evidence" value="ECO:0007669"/>
    <property type="project" value="UniProtKB-KW"/>
</dbReference>
<evidence type="ECO:0000256" key="2">
    <source>
        <dbReference type="ARBA" id="ARBA00022714"/>
    </source>
</evidence>
<dbReference type="EMBL" id="FNAD01000012">
    <property type="protein sequence ID" value="SDE09163.1"/>
    <property type="molecule type" value="Genomic_DNA"/>
</dbReference>
<keyword evidence="2" id="KW-0001">2Fe-2S</keyword>
<keyword evidence="5" id="KW-0408">Iron</keyword>
<dbReference type="Pfam" id="PF04324">
    <property type="entry name" value="Fer2_BFD"/>
    <property type="match status" value="1"/>
</dbReference>
<keyword evidence="1" id="KW-0813">Transport</keyword>
<keyword evidence="4" id="KW-0249">Electron transport</keyword>
<accession>A0A1G7A3F3</accession>
<keyword evidence="11" id="KW-1185">Reference proteome</keyword>
<sequence>MYACICHAVHENEVRDHISAGAHTEAAIGEACDAGTSCGTCHERLVDMIESYFTDSVPAAA</sequence>
<evidence type="ECO:0000256" key="4">
    <source>
        <dbReference type="ARBA" id="ARBA00022982"/>
    </source>
</evidence>
<dbReference type="InterPro" id="IPR052371">
    <property type="entry name" value="BFD-associated_ferredoxin"/>
</dbReference>
<dbReference type="STRING" id="58114.SAMN05216270_112117"/>
<dbReference type="Gene3D" id="1.10.10.1100">
    <property type="entry name" value="BFD-like [2Fe-2S]-binding domain"/>
    <property type="match status" value="1"/>
</dbReference>
<feature type="domain" description="BFD-like [2Fe-2S]-binding" evidence="9">
    <location>
        <begin position="4"/>
        <end position="50"/>
    </location>
</feature>
<evidence type="ECO:0000256" key="5">
    <source>
        <dbReference type="ARBA" id="ARBA00023004"/>
    </source>
</evidence>
<evidence type="ECO:0000256" key="8">
    <source>
        <dbReference type="ARBA" id="ARBA00046332"/>
    </source>
</evidence>
<evidence type="ECO:0000256" key="1">
    <source>
        <dbReference type="ARBA" id="ARBA00022448"/>
    </source>
</evidence>